<dbReference type="PANTHER" id="PTHR30537">
    <property type="entry name" value="HTH-TYPE TRANSCRIPTIONAL REGULATOR"/>
    <property type="match status" value="1"/>
</dbReference>
<evidence type="ECO:0000256" key="2">
    <source>
        <dbReference type="ARBA" id="ARBA00023015"/>
    </source>
</evidence>
<dbReference type="SUPFAM" id="SSF53850">
    <property type="entry name" value="Periplasmic binding protein-like II"/>
    <property type="match status" value="1"/>
</dbReference>
<gene>
    <name evidence="6" type="ORF">LNKW23_18350</name>
</gene>
<dbReference type="CDD" id="cd08422">
    <property type="entry name" value="PBP2_CrgA_like"/>
    <property type="match status" value="1"/>
</dbReference>
<sequence>MDLSSQMVLFAKVMEHGSFSAAARTLGQTPSALSRQIANLEDRLGVRLLHRTRHGLTVTEAGAGFLERSRDVAARVAEAEAETVGLGTRPVGLLRIGSTVAFGRMHLVAALPEFARRHPDLDISLELSDRPIDIEADGIDVAIRFSEQIADQSVVARRLTANPRVICAAPAYLERFGRPATPEALADHNCLRLSTVESWNAWEFGSGAGQTTVVATGSFEANSADAIHQAVLAGMGIARLPTYLVAEDLRRGRLEHLLPGLVDDTTNIVAVYADRRNLPAKIRVFLDHLVERFAGTPPWEAAGGAAGA</sequence>
<dbReference type="PROSITE" id="PS50931">
    <property type="entry name" value="HTH_LYSR"/>
    <property type="match status" value="1"/>
</dbReference>
<dbReference type="EMBL" id="BSYI01000012">
    <property type="protein sequence ID" value="GMG82622.1"/>
    <property type="molecule type" value="Genomic_DNA"/>
</dbReference>
<evidence type="ECO:0000256" key="4">
    <source>
        <dbReference type="ARBA" id="ARBA00023163"/>
    </source>
</evidence>
<comment type="caution">
    <text evidence="6">The sequence shown here is derived from an EMBL/GenBank/DDBJ whole genome shotgun (WGS) entry which is preliminary data.</text>
</comment>
<dbReference type="Gene3D" id="1.10.10.10">
    <property type="entry name" value="Winged helix-like DNA-binding domain superfamily/Winged helix DNA-binding domain"/>
    <property type="match status" value="1"/>
</dbReference>
<dbReference type="Gene3D" id="3.40.190.290">
    <property type="match status" value="1"/>
</dbReference>
<dbReference type="PANTHER" id="PTHR30537:SF5">
    <property type="entry name" value="HTH-TYPE TRANSCRIPTIONAL ACTIVATOR TTDR-RELATED"/>
    <property type="match status" value="1"/>
</dbReference>
<dbReference type="Pfam" id="PF03466">
    <property type="entry name" value="LysR_substrate"/>
    <property type="match status" value="1"/>
</dbReference>
<dbReference type="SUPFAM" id="SSF46785">
    <property type="entry name" value="Winged helix' DNA-binding domain"/>
    <property type="match status" value="1"/>
</dbReference>
<dbReference type="InterPro" id="IPR058163">
    <property type="entry name" value="LysR-type_TF_proteobact-type"/>
</dbReference>
<proteinExistence type="inferred from homology"/>
<dbReference type="PRINTS" id="PR00039">
    <property type="entry name" value="HTHLYSR"/>
</dbReference>
<name>A0ABQ6LH55_9RHOB</name>
<dbReference type="InterPro" id="IPR036390">
    <property type="entry name" value="WH_DNA-bd_sf"/>
</dbReference>
<comment type="similarity">
    <text evidence="1">Belongs to the LysR transcriptional regulatory family.</text>
</comment>
<dbReference type="InterPro" id="IPR036388">
    <property type="entry name" value="WH-like_DNA-bd_sf"/>
</dbReference>
<dbReference type="RefSeq" id="WP_285671412.1">
    <property type="nucleotide sequence ID" value="NZ_BSYI01000012.1"/>
</dbReference>
<accession>A0ABQ6LH55</accession>
<dbReference type="InterPro" id="IPR000847">
    <property type="entry name" value="LysR_HTH_N"/>
</dbReference>
<evidence type="ECO:0000259" key="5">
    <source>
        <dbReference type="PROSITE" id="PS50931"/>
    </source>
</evidence>
<evidence type="ECO:0000256" key="1">
    <source>
        <dbReference type="ARBA" id="ARBA00009437"/>
    </source>
</evidence>
<keyword evidence="3" id="KW-0238">DNA-binding</keyword>
<organism evidence="6 7">
    <name type="scientific">Paralimibaculum aggregatum</name>
    <dbReference type="NCBI Taxonomy" id="3036245"/>
    <lineage>
        <taxon>Bacteria</taxon>
        <taxon>Pseudomonadati</taxon>
        <taxon>Pseudomonadota</taxon>
        <taxon>Alphaproteobacteria</taxon>
        <taxon>Rhodobacterales</taxon>
        <taxon>Paracoccaceae</taxon>
        <taxon>Paralimibaculum</taxon>
    </lineage>
</organism>
<keyword evidence="2" id="KW-0805">Transcription regulation</keyword>
<keyword evidence="4" id="KW-0804">Transcription</keyword>
<reference evidence="6 7" key="1">
    <citation type="submission" date="2023-04" db="EMBL/GenBank/DDBJ databases">
        <title>Marinoamorphus aggregata gen. nov., sp. Nov., isolate from tissue of brittle star Ophioplocus japonicus.</title>
        <authorList>
            <person name="Kawano K."/>
            <person name="Sawayama S."/>
            <person name="Nakagawa S."/>
        </authorList>
    </citation>
    <scope>NUCLEOTIDE SEQUENCE [LARGE SCALE GENOMIC DNA]</scope>
    <source>
        <strain evidence="6 7">NKW23</strain>
    </source>
</reference>
<dbReference type="InterPro" id="IPR005119">
    <property type="entry name" value="LysR_subst-bd"/>
</dbReference>
<dbReference type="Proteomes" id="UP001239909">
    <property type="component" value="Unassembled WGS sequence"/>
</dbReference>
<dbReference type="Pfam" id="PF00126">
    <property type="entry name" value="HTH_1"/>
    <property type="match status" value="1"/>
</dbReference>
<feature type="domain" description="HTH lysR-type" evidence="5">
    <location>
        <begin position="1"/>
        <end position="59"/>
    </location>
</feature>
<evidence type="ECO:0000313" key="7">
    <source>
        <dbReference type="Proteomes" id="UP001239909"/>
    </source>
</evidence>
<keyword evidence="7" id="KW-1185">Reference proteome</keyword>
<evidence type="ECO:0000313" key="6">
    <source>
        <dbReference type="EMBL" id="GMG82622.1"/>
    </source>
</evidence>
<protein>
    <submittedName>
        <fullName evidence="6">LysR family transcriptional regulator</fullName>
    </submittedName>
</protein>
<evidence type="ECO:0000256" key="3">
    <source>
        <dbReference type="ARBA" id="ARBA00023125"/>
    </source>
</evidence>